<dbReference type="OrthoDB" id="10362741at2759"/>
<keyword evidence="2" id="KW-1133">Transmembrane helix</keyword>
<protein>
    <submittedName>
        <fullName evidence="3">Uncharacterized protein</fullName>
    </submittedName>
</protein>
<dbReference type="EMBL" id="MU251269">
    <property type="protein sequence ID" value="KAG9251237.1"/>
    <property type="molecule type" value="Genomic_DNA"/>
</dbReference>
<organism evidence="3 4">
    <name type="scientific">Emericellopsis atlantica</name>
    <dbReference type="NCBI Taxonomy" id="2614577"/>
    <lineage>
        <taxon>Eukaryota</taxon>
        <taxon>Fungi</taxon>
        <taxon>Dikarya</taxon>
        <taxon>Ascomycota</taxon>
        <taxon>Pezizomycotina</taxon>
        <taxon>Sordariomycetes</taxon>
        <taxon>Hypocreomycetidae</taxon>
        <taxon>Hypocreales</taxon>
        <taxon>Bionectriaceae</taxon>
        <taxon>Emericellopsis</taxon>
    </lineage>
</organism>
<comment type="caution">
    <text evidence="3">The sequence shown here is derived from an EMBL/GenBank/DDBJ whole genome shotgun (WGS) entry which is preliminary data.</text>
</comment>
<dbReference type="GeneID" id="70296218"/>
<proteinExistence type="predicted"/>
<feature type="transmembrane region" description="Helical" evidence="2">
    <location>
        <begin position="205"/>
        <end position="226"/>
    </location>
</feature>
<evidence type="ECO:0000313" key="3">
    <source>
        <dbReference type="EMBL" id="KAG9251237.1"/>
    </source>
</evidence>
<reference evidence="3" key="1">
    <citation type="journal article" date="2021" name="IMA Fungus">
        <title>Genomic characterization of three marine fungi, including Emericellopsis atlantica sp. nov. with signatures of a generalist lifestyle and marine biomass degradation.</title>
        <authorList>
            <person name="Hagestad O.C."/>
            <person name="Hou L."/>
            <person name="Andersen J.H."/>
            <person name="Hansen E.H."/>
            <person name="Altermark B."/>
            <person name="Li C."/>
            <person name="Kuhnert E."/>
            <person name="Cox R.J."/>
            <person name="Crous P.W."/>
            <person name="Spatafora J.W."/>
            <person name="Lail K."/>
            <person name="Amirebrahimi M."/>
            <person name="Lipzen A."/>
            <person name="Pangilinan J."/>
            <person name="Andreopoulos W."/>
            <person name="Hayes R.D."/>
            <person name="Ng V."/>
            <person name="Grigoriev I.V."/>
            <person name="Jackson S.A."/>
            <person name="Sutton T.D.S."/>
            <person name="Dobson A.D.W."/>
            <person name="Rama T."/>
        </authorList>
    </citation>
    <scope>NUCLEOTIDE SEQUENCE</scope>
    <source>
        <strain evidence="3">TS7</strain>
    </source>
</reference>
<dbReference type="Proteomes" id="UP000887229">
    <property type="component" value="Unassembled WGS sequence"/>
</dbReference>
<sequence>MGKGHHTTSAPPSKHTVTRVIGHIETQTATLTHHYSHGNSILPRRSISKRSDITQLLLQDLDDVCQDANRFYDEDSDMDDDSEFGGRSFVKAQGDPPKLTGESLAKYFGHEWDKDDEEKDKKLWDTIATDVYNWACTDPEDDISDQDTDGLDAPGSKSTGTSQPHYNMTDSFNLTHAGGHGEKSSTTETAVIATKSPFGKSTDNVAAMSMGNVPLALAAFLLLVAFGM</sequence>
<evidence type="ECO:0000256" key="1">
    <source>
        <dbReference type="SAM" id="MobiDB-lite"/>
    </source>
</evidence>
<keyword evidence="2" id="KW-0472">Membrane</keyword>
<feature type="compositionally biased region" description="Acidic residues" evidence="1">
    <location>
        <begin position="138"/>
        <end position="150"/>
    </location>
</feature>
<dbReference type="RefSeq" id="XP_046115161.1">
    <property type="nucleotide sequence ID" value="XM_046265315.1"/>
</dbReference>
<feature type="region of interest" description="Disordered" evidence="1">
    <location>
        <begin position="138"/>
        <end position="188"/>
    </location>
</feature>
<feature type="compositionally biased region" description="Polar residues" evidence="1">
    <location>
        <begin position="156"/>
        <end position="174"/>
    </location>
</feature>
<evidence type="ECO:0000313" key="4">
    <source>
        <dbReference type="Proteomes" id="UP000887229"/>
    </source>
</evidence>
<accession>A0A9P7ZGH8</accession>
<keyword evidence="2" id="KW-0812">Transmembrane</keyword>
<keyword evidence="4" id="KW-1185">Reference proteome</keyword>
<evidence type="ECO:0000256" key="2">
    <source>
        <dbReference type="SAM" id="Phobius"/>
    </source>
</evidence>
<gene>
    <name evidence="3" type="ORF">F5Z01DRAFT_676989</name>
</gene>
<name>A0A9P7ZGH8_9HYPO</name>
<dbReference type="AlphaFoldDB" id="A0A9P7ZGH8"/>